<keyword evidence="1" id="KW-0812">Transmembrane</keyword>
<keyword evidence="1" id="KW-0472">Membrane</keyword>
<sequence length="40" mass="4359">MPEWNSKQWSIVIALVIFLTASFLLLAGPCVIAIVRMLGG</sequence>
<feature type="transmembrane region" description="Helical" evidence="1">
    <location>
        <begin position="12"/>
        <end position="35"/>
    </location>
</feature>
<evidence type="ECO:0000313" key="3">
    <source>
        <dbReference type="Proteomes" id="UP000219036"/>
    </source>
</evidence>
<protein>
    <submittedName>
        <fullName evidence="2">Uncharacterized protein</fullName>
    </submittedName>
</protein>
<keyword evidence="3" id="KW-1185">Reference proteome</keyword>
<reference evidence="3" key="1">
    <citation type="submission" date="2017-09" db="EMBL/GenBank/DDBJ databases">
        <authorList>
            <person name="Varghese N."/>
            <person name="Submissions S."/>
        </authorList>
    </citation>
    <scope>NUCLEOTIDE SEQUENCE [LARGE SCALE GENOMIC DNA]</scope>
    <source>
        <strain evidence="3">DSM 15103</strain>
    </source>
</reference>
<accession>A0A285NLJ1</accession>
<dbReference type="Proteomes" id="UP000219036">
    <property type="component" value="Unassembled WGS sequence"/>
</dbReference>
<proteinExistence type="predicted"/>
<keyword evidence="1" id="KW-1133">Transmembrane helix</keyword>
<dbReference type="EMBL" id="OBEI01000010">
    <property type="protein sequence ID" value="SNZ10362.1"/>
    <property type="molecule type" value="Genomic_DNA"/>
</dbReference>
<dbReference type="RefSeq" id="WP_281253979.1">
    <property type="nucleotide sequence ID" value="NZ_OBEI01000010.1"/>
</dbReference>
<gene>
    <name evidence="2" type="ORF">SAMN06265182_1841</name>
</gene>
<name>A0A285NLJ1_9AQUI</name>
<dbReference type="AlphaFoldDB" id="A0A285NLJ1"/>
<evidence type="ECO:0000256" key="1">
    <source>
        <dbReference type="SAM" id="Phobius"/>
    </source>
</evidence>
<organism evidence="2 3">
    <name type="scientific">Persephonella hydrogeniphila</name>
    <dbReference type="NCBI Taxonomy" id="198703"/>
    <lineage>
        <taxon>Bacteria</taxon>
        <taxon>Pseudomonadati</taxon>
        <taxon>Aquificota</taxon>
        <taxon>Aquificia</taxon>
        <taxon>Aquificales</taxon>
        <taxon>Hydrogenothermaceae</taxon>
        <taxon>Persephonella</taxon>
    </lineage>
</organism>
<evidence type="ECO:0000313" key="2">
    <source>
        <dbReference type="EMBL" id="SNZ10362.1"/>
    </source>
</evidence>